<evidence type="ECO:0008006" key="3">
    <source>
        <dbReference type="Google" id="ProtNLM"/>
    </source>
</evidence>
<dbReference type="STRING" id="1503961.SAMN05421736_11114"/>
<evidence type="ECO:0000313" key="2">
    <source>
        <dbReference type="Proteomes" id="UP000198935"/>
    </source>
</evidence>
<protein>
    <recommendedName>
        <fullName evidence="3">DUF2521 family protein</fullName>
    </recommendedName>
</protein>
<dbReference type="InterPro" id="IPR019667">
    <property type="entry name" value="Uncharacterised_YbaK"/>
</dbReference>
<dbReference type="Proteomes" id="UP000198935">
    <property type="component" value="Unassembled WGS sequence"/>
</dbReference>
<keyword evidence="2" id="KW-1185">Reference proteome</keyword>
<name>A0A1H3SIQ6_9BACI</name>
<dbReference type="AlphaFoldDB" id="A0A1H3SIQ6"/>
<evidence type="ECO:0000313" key="1">
    <source>
        <dbReference type="EMBL" id="SDZ37465.1"/>
    </source>
</evidence>
<accession>A0A1H3SIQ6</accession>
<dbReference type="OrthoDB" id="2915109at2"/>
<gene>
    <name evidence="1" type="ORF">SAMN05421736_11114</name>
</gene>
<reference evidence="2" key="1">
    <citation type="submission" date="2016-10" db="EMBL/GenBank/DDBJ databases">
        <authorList>
            <person name="Varghese N."/>
            <person name="Submissions S."/>
        </authorList>
    </citation>
    <scope>NUCLEOTIDE SEQUENCE [LARGE SCALE GENOMIC DNA]</scope>
    <source>
        <strain evidence="2">SP</strain>
    </source>
</reference>
<dbReference type="Pfam" id="PF10730">
    <property type="entry name" value="DUF2521"/>
    <property type="match status" value="1"/>
</dbReference>
<sequence length="145" mass="17536">MDVIVDLGERRRKKQWKFERSMLRSLSIENMRKDVHNHFFTYHVGNSVSMLYLVDYCLDIGIDAYLLGSEFGRFGYYGEPAEKVQNRCRSELDSYIEQTANQFNAWFHLNEEEKQFFHEKSAEFISKWWTNGFKEGEKKYRLRLH</sequence>
<proteinExistence type="predicted"/>
<dbReference type="EMBL" id="FNPI01000011">
    <property type="protein sequence ID" value="SDZ37465.1"/>
    <property type="molecule type" value="Genomic_DNA"/>
</dbReference>
<organism evidence="1 2">
    <name type="scientific">Evansella caseinilytica</name>
    <dbReference type="NCBI Taxonomy" id="1503961"/>
    <lineage>
        <taxon>Bacteria</taxon>
        <taxon>Bacillati</taxon>
        <taxon>Bacillota</taxon>
        <taxon>Bacilli</taxon>
        <taxon>Bacillales</taxon>
        <taxon>Bacillaceae</taxon>
        <taxon>Evansella</taxon>
    </lineage>
</organism>